<keyword evidence="1" id="KW-0460">Magnesium</keyword>
<organism evidence="2 3">
    <name type="scientific">Streptomyces microflavus</name>
    <name type="common">Streptomyces lipmanii</name>
    <dbReference type="NCBI Taxonomy" id="1919"/>
    <lineage>
        <taxon>Bacteria</taxon>
        <taxon>Bacillati</taxon>
        <taxon>Actinomycetota</taxon>
        <taxon>Actinomycetes</taxon>
        <taxon>Kitasatosporales</taxon>
        <taxon>Streptomycetaceae</taxon>
        <taxon>Streptomyces</taxon>
    </lineage>
</organism>
<keyword evidence="1" id="KW-0408">Iron</keyword>
<feature type="binding site" evidence="1">
    <location>
        <position position="79"/>
    </location>
    <ligand>
        <name>Ni(2+)</name>
        <dbReference type="ChEBI" id="CHEBI:49786"/>
    </ligand>
</feature>
<feature type="binding site" evidence="1">
    <location>
        <position position="79"/>
    </location>
    <ligand>
        <name>Fe cation</name>
        <dbReference type="ChEBI" id="CHEBI:24875"/>
    </ligand>
</feature>
<comment type="caution">
    <text evidence="2">The sequence shown here is derived from an EMBL/GenBank/DDBJ whole genome shotgun (WGS) entry which is preliminary data.</text>
</comment>
<dbReference type="InterPro" id="IPR001501">
    <property type="entry name" value="Ni-dep_hyd_lsu"/>
</dbReference>
<dbReference type="Proteomes" id="UP000471648">
    <property type="component" value="Unassembled WGS sequence"/>
</dbReference>
<evidence type="ECO:0000313" key="3">
    <source>
        <dbReference type="Proteomes" id="UP000471648"/>
    </source>
</evidence>
<keyword evidence="1" id="KW-0533">Nickel</keyword>
<accession>A0A6N9VCK1</accession>
<proteinExistence type="predicted"/>
<dbReference type="PANTHER" id="PTHR42958:SF4">
    <property type="entry name" value="HYDROGENASE EXPRESSION_FORMATION PROTEIN HUPK"/>
    <property type="match status" value="1"/>
</dbReference>
<comment type="cofactor">
    <cofactor evidence="1">
        <name>Fe cation</name>
        <dbReference type="ChEBI" id="CHEBI:24875"/>
    </cofactor>
</comment>
<gene>
    <name evidence="2" type="ORF">G3I39_25885</name>
</gene>
<dbReference type="InterPro" id="IPR029014">
    <property type="entry name" value="NiFe-Hase_large"/>
</dbReference>
<feature type="binding site" evidence="1">
    <location>
        <position position="569"/>
    </location>
    <ligand>
        <name>Fe cation</name>
        <dbReference type="ChEBI" id="CHEBI:24875"/>
    </ligand>
</feature>
<dbReference type="EMBL" id="JAAGME010001087">
    <property type="protein sequence ID" value="NEB70463.1"/>
    <property type="molecule type" value="Genomic_DNA"/>
</dbReference>
<dbReference type="Gene3D" id="1.10.645.10">
    <property type="entry name" value="Cytochrome-c3 Hydrogenase, chain B"/>
    <property type="match status" value="1"/>
</dbReference>
<feature type="binding site" evidence="1">
    <location>
        <position position="76"/>
    </location>
    <ligand>
        <name>Ni(2+)</name>
        <dbReference type="ChEBI" id="CHEBI:49786"/>
    </ligand>
</feature>
<dbReference type="InterPro" id="IPR050867">
    <property type="entry name" value="NiFe/NiFeSe_hydrgnase_LSU"/>
</dbReference>
<comment type="cofactor">
    <cofactor evidence="1">
        <name>Ni(2+)</name>
        <dbReference type="ChEBI" id="CHEBI:49786"/>
    </cofactor>
</comment>
<name>A0A6N9VCK1_STRMI</name>
<dbReference type="AlphaFoldDB" id="A0A6N9VCK1"/>
<dbReference type="SUPFAM" id="SSF56762">
    <property type="entry name" value="HydB/Nqo4-like"/>
    <property type="match status" value="1"/>
</dbReference>
<evidence type="ECO:0000313" key="2">
    <source>
        <dbReference type="EMBL" id="NEB70463.1"/>
    </source>
</evidence>
<keyword evidence="1" id="KW-0479">Metal-binding</keyword>
<feature type="binding site" evidence="1">
    <location>
        <position position="566"/>
    </location>
    <ligand>
        <name>Ni(2+)</name>
        <dbReference type="ChEBI" id="CHEBI:49786"/>
    </ligand>
</feature>
<sequence>MATATGKPAVDADGLMEMSWDPITRIVGSLGIHTKIDFAAKRVAECYSTSSIFRGYSVFMKGKDPRDAHFITSRICGICGDNHATCSVYAQNMAYGVAPPHLGEWIINLGEAAEYMFDHNIFQENLVGVDYCERMVAETNPGVLELAERTEAPHAADHGYRTIADIMRSLNPLEGEFYREALQVSRYTREMFCLMEGRHVHPSTLYPGGVGTVATIQLFTDYLTRLTRYVEFMKRVVPLHDDLFDFFYEALPGYEEVGRRRILLGCWGALNDPEYCDFTYANMEDWGRRMFVTPGVVVDGKLVTNSLIDINLGIRILLGSSYYEDWAGMGKFVERDPLGNELDERHPWNQHTIPAPQKRDFDDKYSWVMSPRWFDGTDHLALDTGGGPIARLWSTALSGLVDIGYIKATGHSVQINLPRTMTKPEMALEWKIPQWSNAIERNRARTYFQAYAAAAALHFAEQAMEEVRAGRTQTWEQFDVPDESIGVGFTEAVRGVLSHHMVIRDGKIANYHPYPPTPWNGSVRDSYGTPGPYEDAVQNTPIFEENPPENFKGIDIMRAVRSFDPCLPCGVHMYVGGGRTVEQTHMPTGLSGLAGG</sequence>
<evidence type="ECO:0000256" key="1">
    <source>
        <dbReference type="PIRSR" id="PIRSR601501-1"/>
    </source>
</evidence>
<reference evidence="2 3" key="1">
    <citation type="submission" date="2020-01" db="EMBL/GenBank/DDBJ databases">
        <title>Insect and environment-associated Actinomycetes.</title>
        <authorList>
            <person name="Currrie C."/>
            <person name="Chevrette M."/>
            <person name="Carlson C."/>
            <person name="Stubbendieck R."/>
            <person name="Wendt-Pienkowski E."/>
        </authorList>
    </citation>
    <scope>NUCLEOTIDE SEQUENCE [LARGE SCALE GENOMIC DNA]</scope>
    <source>
        <strain evidence="2 3">SID14438</strain>
    </source>
</reference>
<dbReference type="GO" id="GO:0016151">
    <property type="term" value="F:nickel cation binding"/>
    <property type="evidence" value="ECO:0007669"/>
    <property type="project" value="InterPro"/>
</dbReference>
<dbReference type="RefSeq" id="WP_031124947.1">
    <property type="nucleotide sequence ID" value="NZ_JAAGME010001087.1"/>
</dbReference>
<dbReference type="PANTHER" id="PTHR42958">
    <property type="entry name" value="HYDROGENASE-2 LARGE CHAIN"/>
    <property type="match status" value="1"/>
</dbReference>
<dbReference type="Pfam" id="PF00374">
    <property type="entry name" value="NiFeSe_Hases"/>
    <property type="match status" value="2"/>
</dbReference>
<feature type="binding site" evidence="1">
    <location>
        <position position="572"/>
    </location>
    <ligand>
        <name>Mg(2+)</name>
        <dbReference type="ChEBI" id="CHEBI:18420"/>
    </ligand>
</feature>
<protein>
    <submittedName>
        <fullName evidence="2">Nickel-dependent hydrogenase large subunit</fullName>
    </submittedName>
</protein>